<sequence length="64" mass="7143">MSFEELFNQGAAHLREQKDLDKIRPATEVVGEAPARDEDDATSGLIIPAPDALPAFEPRRRRQV</sequence>
<dbReference type="AlphaFoldDB" id="A0A1H6Y4L5"/>
<dbReference type="OrthoDB" id="5148586at2"/>
<dbReference type="EMBL" id="FNZI01000003">
    <property type="protein sequence ID" value="SEJ34824.1"/>
    <property type="molecule type" value="Genomic_DNA"/>
</dbReference>
<gene>
    <name evidence="1" type="ORF">SAMN05421637_1507</name>
</gene>
<dbReference type="Proteomes" id="UP000183315">
    <property type="component" value="Unassembled WGS sequence"/>
</dbReference>
<keyword evidence="2" id="KW-1185">Reference proteome</keyword>
<organism evidence="1 2">
    <name type="scientific">Demequina mangrovi</name>
    <dbReference type="NCBI Taxonomy" id="1043493"/>
    <lineage>
        <taxon>Bacteria</taxon>
        <taxon>Bacillati</taxon>
        <taxon>Actinomycetota</taxon>
        <taxon>Actinomycetes</taxon>
        <taxon>Micrococcales</taxon>
        <taxon>Demequinaceae</taxon>
        <taxon>Demequina</taxon>
    </lineage>
</organism>
<proteinExistence type="predicted"/>
<evidence type="ECO:0000313" key="1">
    <source>
        <dbReference type="EMBL" id="SEJ34824.1"/>
    </source>
</evidence>
<accession>A0A1H6Y4L5</accession>
<dbReference type="RefSeq" id="WP_042215120.1">
    <property type="nucleotide sequence ID" value="NZ_BBLU01000008.1"/>
</dbReference>
<name>A0A1H6Y4L5_9MICO</name>
<reference evidence="2" key="1">
    <citation type="submission" date="2016-10" db="EMBL/GenBank/DDBJ databases">
        <authorList>
            <person name="Varghese N."/>
        </authorList>
    </citation>
    <scope>NUCLEOTIDE SEQUENCE [LARGE SCALE GENOMIC DNA]</scope>
    <source>
        <strain evidence="2">DSM 24868</strain>
    </source>
</reference>
<evidence type="ECO:0000313" key="2">
    <source>
        <dbReference type="Proteomes" id="UP000183315"/>
    </source>
</evidence>
<protein>
    <submittedName>
        <fullName evidence="1">Uncharacterized protein</fullName>
    </submittedName>
</protein>